<dbReference type="AlphaFoldDB" id="A0A970BAD9"/>
<name>A0A970BAD9_9GAMM</name>
<accession>A0A970BAD9</accession>
<gene>
    <name evidence="1" type="ORF">G7Y82_13195</name>
</gene>
<dbReference type="PIRSF" id="PIRSF030820">
    <property type="entry name" value="UCP030820"/>
    <property type="match status" value="1"/>
</dbReference>
<dbReference type="EMBL" id="JAAVXB010000007">
    <property type="protein sequence ID" value="NKF23271.1"/>
    <property type="molecule type" value="Genomic_DNA"/>
</dbReference>
<keyword evidence="2" id="KW-1185">Reference proteome</keyword>
<reference evidence="1" key="1">
    <citation type="submission" date="2020-03" db="EMBL/GenBank/DDBJ databases">
        <title>Solimonas marina sp. nov., isolated from deep seawater of the Pacific Ocean.</title>
        <authorList>
            <person name="Liu X."/>
            <person name="Lai Q."/>
            <person name="Sun F."/>
            <person name="Gai Y."/>
            <person name="Li G."/>
            <person name="Shao Z."/>
        </authorList>
    </citation>
    <scope>NUCLEOTIDE SEQUENCE</scope>
    <source>
        <strain evidence="1">C16B3</strain>
    </source>
</reference>
<organism evidence="1 2">
    <name type="scientific">Solimonas marina</name>
    <dbReference type="NCBI Taxonomy" id="2714601"/>
    <lineage>
        <taxon>Bacteria</taxon>
        <taxon>Pseudomonadati</taxon>
        <taxon>Pseudomonadota</taxon>
        <taxon>Gammaproteobacteria</taxon>
        <taxon>Nevskiales</taxon>
        <taxon>Nevskiaceae</taxon>
        <taxon>Solimonas</taxon>
    </lineage>
</organism>
<dbReference type="RefSeq" id="WP_168148597.1">
    <property type="nucleotide sequence ID" value="NZ_JAAVXB010000007.1"/>
</dbReference>
<proteinExistence type="predicted"/>
<evidence type="ECO:0000313" key="1">
    <source>
        <dbReference type="EMBL" id="NKF23271.1"/>
    </source>
</evidence>
<comment type="caution">
    <text evidence="1">The sequence shown here is derived from an EMBL/GenBank/DDBJ whole genome shotgun (WGS) entry which is preliminary data.</text>
</comment>
<dbReference type="InterPro" id="IPR008318">
    <property type="entry name" value="UCP030820"/>
</dbReference>
<dbReference type="Proteomes" id="UP000653472">
    <property type="component" value="Unassembled WGS sequence"/>
</dbReference>
<evidence type="ECO:0000313" key="2">
    <source>
        <dbReference type="Proteomes" id="UP000653472"/>
    </source>
</evidence>
<sequence>MSALIIDGRVAADAYVELADDQTPAGTPCIVPLARWLEQREALQASGAPIAVRLPNTAEVGTIWPLLEDRPMIELDFPTFADGRAYSQARVLRDRYDYKGEIRARGGAVVRDQLHNMLRSGINAFALRDDQDVDTCLTALSDFDLAYQPAADRSDMPIVGRLRRRHAAV</sequence>
<protein>
    <submittedName>
        <fullName evidence="1">DUF934 domain-containing protein</fullName>
    </submittedName>
</protein>
<dbReference type="Pfam" id="PF06073">
    <property type="entry name" value="DUF934"/>
    <property type="match status" value="1"/>
</dbReference>